<evidence type="ECO:0000256" key="1">
    <source>
        <dbReference type="SAM" id="MobiDB-lite"/>
    </source>
</evidence>
<dbReference type="OrthoDB" id="5592585at2759"/>
<name>A0A2G5B8W4_COERN</name>
<dbReference type="GO" id="GO:0004672">
    <property type="term" value="F:protein kinase activity"/>
    <property type="evidence" value="ECO:0007669"/>
    <property type="project" value="InterPro"/>
</dbReference>
<evidence type="ECO:0000313" key="3">
    <source>
        <dbReference type="EMBL" id="PIA15458.1"/>
    </source>
</evidence>
<keyword evidence="4" id="KW-1185">Reference proteome</keyword>
<feature type="compositionally biased region" description="Basic and acidic residues" evidence="1">
    <location>
        <begin position="678"/>
        <end position="694"/>
    </location>
</feature>
<gene>
    <name evidence="3" type="ORF">COEREDRAFT_9390</name>
</gene>
<accession>A0A2G5B8W4</accession>
<feature type="compositionally biased region" description="Polar residues" evidence="1">
    <location>
        <begin position="705"/>
        <end position="720"/>
    </location>
</feature>
<sequence length="736" mass="82837">MLHISADFKKFSDRFRGVFTAIALRAPSYMNRKLTQSNIDIEDTCSILKIDESISGVQLRCLDSFKGLESLGQSNEEALVAYFIEIMTMVRRAQTTFLPEELKLWPVSAYSVLDHQNTPVSGGRHKIDCAFHYENHSECSLSSVHIPVEAKSSARGDVILDKDFGQMADYARAIWKCQPTRTFVPVIFLHGHRMRLLVFTRGKCFQVDLGNYCYHTLKPSLYDIVKVRMSLQKLVFLSILSSQKFGHFCDIGNCEPTYVKFSHAPEFTGSSQSSALACAAVVSEEVDGAIKFDEFNRIERPVNPRSRLVHIYRVLYQGKAAILKLSWIPTNRLPESAVYDTLQRSGVENTPEVFDIGILITDVFGYRVEYLIIRSCGISLVDYLKSQKISQSGQYDTIEQLTRQIISCLLQAWRVGILHRDISSGNVVVHNGRATVIDWGYAKLIDCDACDIDSLAAKWMFDKNEVMSNEDAHNSITGTPLVGILHRDISSGNVVVHNGRATVIDWGYAKLIDCDACDIDSLAAKWMFDKNEVMSNEDAHNSITGTPLFMSIPILVRSTKRSIVDDVESAFYVILDALAASQNVALRSNPVAMDFKDNRNLAFVRGCCLSASNMYLHTFGVRECNDKLRELLDALYCYLFVRDGNYIGGYLAIIPDYNRSVEEQELCNILNDTTHSNDRRIGGSSHITRDERSLRRSARLKQTREGSNYVANTSSGTSDMHISAMPQPPSKRKRNR</sequence>
<dbReference type="InterPro" id="IPR002575">
    <property type="entry name" value="Aminoglycoside_PTrfase"/>
</dbReference>
<proteinExistence type="predicted"/>
<dbReference type="Pfam" id="PF17667">
    <property type="entry name" value="Pkinase_fungal"/>
    <property type="match status" value="2"/>
</dbReference>
<dbReference type="Proteomes" id="UP000242474">
    <property type="component" value="Unassembled WGS sequence"/>
</dbReference>
<reference evidence="3 4" key="1">
    <citation type="journal article" date="2015" name="Genome Biol. Evol.">
        <title>Phylogenomic analyses indicate that early fungi evolved digesting cell walls of algal ancestors of land plants.</title>
        <authorList>
            <person name="Chang Y."/>
            <person name="Wang S."/>
            <person name="Sekimoto S."/>
            <person name="Aerts A.L."/>
            <person name="Choi C."/>
            <person name="Clum A."/>
            <person name="LaButti K.M."/>
            <person name="Lindquist E.A."/>
            <person name="Yee Ngan C."/>
            <person name="Ohm R.A."/>
            <person name="Salamov A.A."/>
            <person name="Grigoriev I.V."/>
            <person name="Spatafora J.W."/>
            <person name="Berbee M.L."/>
        </authorList>
    </citation>
    <scope>NUCLEOTIDE SEQUENCE [LARGE SCALE GENOMIC DNA]</scope>
    <source>
        <strain evidence="3 4">NRRL 1564</strain>
    </source>
</reference>
<feature type="region of interest" description="Disordered" evidence="1">
    <location>
        <begin position="678"/>
        <end position="736"/>
    </location>
</feature>
<dbReference type="PROSITE" id="PS00109">
    <property type="entry name" value="PROTEIN_KINASE_TYR"/>
    <property type="match status" value="1"/>
</dbReference>
<dbReference type="Gene3D" id="1.10.510.10">
    <property type="entry name" value="Transferase(Phosphotransferase) domain 1"/>
    <property type="match status" value="2"/>
</dbReference>
<dbReference type="SUPFAM" id="SSF56112">
    <property type="entry name" value="Protein kinase-like (PK-like)"/>
    <property type="match status" value="2"/>
</dbReference>
<dbReference type="EMBL" id="KZ303507">
    <property type="protein sequence ID" value="PIA15458.1"/>
    <property type="molecule type" value="Genomic_DNA"/>
</dbReference>
<dbReference type="InterPro" id="IPR011009">
    <property type="entry name" value="Kinase-like_dom_sf"/>
</dbReference>
<dbReference type="PROSITE" id="PS50011">
    <property type="entry name" value="PROTEIN_KINASE_DOM"/>
    <property type="match status" value="1"/>
</dbReference>
<protein>
    <recommendedName>
        <fullName evidence="2">Protein kinase domain-containing protein</fullName>
    </recommendedName>
</protein>
<dbReference type="PANTHER" id="PTHR38248">
    <property type="entry name" value="FUNK1 6"/>
    <property type="match status" value="1"/>
</dbReference>
<dbReference type="Pfam" id="PF01636">
    <property type="entry name" value="APH"/>
    <property type="match status" value="1"/>
</dbReference>
<dbReference type="AlphaFoldDB" id="A0A2G5B8W4"/>
<dbReference type="InterPro" id="IPR000719">
    <property type="entry name" value="Prot_kinase_dom"/>
</dbReference>
<dbReference type="GO" id="GO:0005524">
    <property type="term" value="F:ATP binding"/>
    <property type="evidence" value="ECO:0007669"/>
    <property type="project" value="InterPro"/>
</dbReference>
<evidence type="ECO:0000313" key="4">
    <source>
        <dbReference type="Proteomes" id="UP000242474"/>
    </source>
</evidence>
<evidence type="ECO:0000259" key="2">
    <source>
        <dbReference type="PROSITE" id="PS50011"/>
    </source>
</evidence>
<dbReference type="InterPro" id="IPR040976">
    <property type="entry name" value="Pkinase_fungal"/>
</dbReference>
<organism evidence="3 4">
    <name type="scientific">Coemansia reversa (strain ATCC 12441 / NRRL 1564)</name>
    <dbReference type="NCBI Taxonomy" id="763665"/>
    <lineage>
        <taxon>Eukaryota</taxon>
        <taxon>Fungi</taxon>
        <taxon>Fungi incertae sedis</taxon>
        <taxon>Zoopagomycota</taxon>
        <taxon>Kickxellomycotina</taxon>
        <taxon>Kickxellomycetes</taxon>
        <taxon>Kickxellales</taxon>
        <taxon>Kickxellaceae</taxon>
        <taxon>Coemansia</taxon>
    </lineage>
</organism>
<dbReference type="PANTHER" id="PTHR38248:SF2">
    <property type="entry name" value="FUNK1 11"/>
    <property type="match status" value="1"/>
</dbReference>
<dbReference type="InterPro" id="IPR008266">
    <property type="entry name" value="Tyr_kinase_AS"/>
</dbReference>
<feature type="domain" description="Protein kinase" evidence="2">
    <location>
        <begin position="281"/>
        <end position="736"/>
    </location>
</feature>